<keyword evidence="6" id="KW-1015">Disulfide bond</keyword>
<dbReference type="PANTHER" id="PTHR11848">
    <property type="entry name" value="TGF-BETA FAMILY"/>
    <property type="match status" value="1"/>
</dbReference>
<dbReference type="Gene3D" id="2.10.90.10">
    <property type="entry name" value="Cystine-knot cytokines"/>
    <property type="match status" value="1"/>
</dbReference>
<sequence>MSLRRDSNLFEMIGIRRVQGKQLCMFKEKIYQIAIGVTLNCPIHYCWFWKTLKMYLLLSLFNNILISVACASRIANFSDYSTRNSYLTLNPFMDLARVLDIQPIYQHNSHSQYINNLDVSSTPDYFIKLYKSLSRSNGEGVGTPPYNADAIFGLMDNEKYSQRYYKFEIDETINQSTIKSSEFHIYRLPRKSKARNKRDAGHLIIKLYLVTSPARKNTSYGNLYVGSQMVFISQYGWIVLNLTDAMSKWVKEKIPNYGLYISIQNKDASLVSQSTVIFVQTSMRHMKRLQPIISIYTRQKSGTVNQNSEETDLSKAFENMDPRRYQKIYNGEFYVPPKRFKRSDPSETEDVVVERRKYCFLYPMKVYFDKMGWDQWIIAPHSFNAGICIGPCPFPLGQTYYPTNHAVVQSIWYNLNPNNDIIGPVCCSPHEFTTLRMLFYNNERVVALKSYDNMIIKSCGCK</sequence>
<dbReference type="InterPro" id="IPR001839">
    <property type="entry name" value="TGF-b_C"/>
</dbReference>
<evidence type="ECO:0000256" key="2">
    <source>
        <dbReference type="ARBA" id="ARBA00006656"/>
    </source>
</evidence>
<dbReference type="SUPFAM" id="SSF57501">
    <property type="entry name" value="Cystine-knot cytokines"/>
    <property type="match status" value="1"/>
</dbReference>
<reference evidence="10" key="1">
    <citation type="journal article" date="2011" name="Curr. Biol.">
        <title>A Bmp/Admp regulatory circuit controls maintenance and regeneration of dorsal-ventral polarity in planarians.</title>
        <authorList>
            <person name="Gavino M.A."/>
            <person name="Reddien P.W."/>
        </authorList>
    </citation>
    <scope>NUCLEOTIDE SEQUENCE</scope>
</reference>
<comment type="similarity">
    <text evidence="2 8">Belongs to the TGF-beta family.</text>
</comment>
<proteinExistence type="evidence at transcript level"/>
<dbReference type="AlphaFoldDB" id="F1DT94"/>
<dbReference type="GO" id="GO:0005615">
    <property type="term" value="C:extracellular space"/>
    <property type="evidence" value="ECO:0007669"/>
    <property type="project" value="TreeGrafter"/>
</dbReference>
<dbReference type="OrthoDB" id="5987191at2759"/>
<dbReference type="InterPro" id="IPR029034">
    <property type="entry name" value="Cystine-knot_cytokine"/>
</dbReference>
<dbReference type="PROSITE" id="PS51362">
    <property type="entry name" value="TGF_BETA_2"/>
    <property type="match status" value="1"/>
</dbReference>
<evidence type="ECO:0000256" key="3">
    <source>
        <dbReference type="ARBA" id="ARBA00022525"/>
    </source>
</evidence>
<keyword evidence="3" id="KW-0964">Secreted</keyword>
<name>F1DT94_SCHMD</name>
<dbReference type="CDD" id="cd13756">
    <property type="entry name" value="TGF_beta_BMPs_GDFs"/>
    <property type="match status" value="1"/>
</dbReference>
<evidence type="ECO:0000259" key="9">
    <source>
        <dbReference type="PROSITE" id="PS51362"/>
    </source>
</evidence>
<dbReference type="SMART" id="SM00204">
    <property type="entry name" value="TGFB"/>
    <property type="match status" value="1"/>
</dbReference>
<dbReference type="Gene3D" id="2.60.120.970">
    <property type="match status" value="1"/>
</dbReference>
<protein>
    <submittedName>
        <fullName evidence="10">Admp-1b</fullName>
    </submittedName>
</protein>
<evidence type="ECO:0000256" key="4">
    <source>
        <dbReference type="ARBA" id="ARBA00022729"/>
    </source>
</evidence>
<dbReference type="GO" id="GO:0008083">
    <property type="term" value="F:growth factor activity"/>
    <property type="evidence" value="ECO:0007669"/>
    <property type="project" value="UniProtKB-KW"/>
</dbReference>
<evidence type="ECO:0000256" key="1">
    <source>
        <dbReference type="ARBA" id="ARBA00004613"/>
    </source>
</evidence>
<dbReference type="InterPro" id="IPR017948">
    <property type="entry name" value="TGFb_CS"/>
</dbReference>
<dbReference type="PANTHER" id="PTHR11848:SF308">
    <property type="entry name" value="BMP-LIKE PROTEIN UNC-129"/>
    <property type="match status" value="1"/>
</dbReference>
<dbReference type="InterPro" id="IPR001111">
    <property type="entry name" value="TGF-b_propeptide"/>
</dbReference>
<dbReference type="PROSITE" id="PS00250">
    <property type="entry name" value="TGF_BETA_1"/>
    <property type="match status" value="1"/>
</dbReference>
<keyword evidence="4" id="KW-0732">Signal</keyword>
<evidence type="ECO:0000256" key="8">
    <source>
        <dbReference type="RuleBase" id="RU000354"/>
    </source>
</evidence>
<dbReference type="Pfam" id="PF00688">
    <property type="entry name" value="TGFb_propeptide"/>
    <property type="match status" value="1"/>
</dbReference>
<keyword evidence="5 8" id="KW-0339">Growth factor</keyword>
<dbReference type="InterPro" id="IPR015615">
    <property type="entry name" value="TGF-beta-rel"/>
</dbReference>
<accession>F1DT94</accession>
<comment type="subcellular location">
    <subcellularLocation>
        <location evidence="1">Secreted</location>
    </subcellularLocation>
</comment>
<dbReference type="EMBL" id="HQ911780">
    <property type="protein sequence ID" value="ADX42729.1"/>
    <property type="molecule type" value="mRNA"/>
</dbReference>
<evidence type="ECO:0000256" key="5">
    <source>
        <dbReference type="ARBA" id="ARBA00023030"/>
    </source>
</evidence>
<feature type="domain" description="TGF-beta family profile" evidence="9">
    <location>
        <begin position="339"/>
        <end position="462"/>
    </location>
</feature>
<dbReference type="FunFam" id="2.10.90.10:FF:000001">
    <property type="entry name" value="Bone morphogenetic protein 4"/>
    <property type="match status" value="1"/>
</dbReference>
<keyword evidence="7" id="KW-0325">Glycoprotein</keyword>
<dbReference type="Pfam" id="PF00019">
    <property type="entry name" value="TGF_beta"/>
    <property type="match status" value="1"/>
</dbReference>
<organism evidence="10">
    <name type="scientific">Schmidtea mediterranea</name>
    <name type="common">Freshwater planarian flatworm</name>
    <dbReference type="NCBI Taxonomy" id="79327"/>
    <lineage>
        <taxon>Eukaryota</taxon>
        <taxon>Metazoa</taxon>
        <taxon>Spiralia</taxon>
        <taxon>Lophotrochozoa</taxon>
        <taxon>Platyhelminthes</taxon>
        <taxon>Rhabditophora</taxon>
        <taxon>Seriata</taxon>
        <taxon>Tricladida</taxon>
        <taxon>Continenticola</taxon>
        <taxon>Geoplanoidea</taxon>
        <taxon>Dugesiidae</taxon>
        <taxon>Schmidtea</taxon>
    </lineage>
</organism>
<evidence type="ECO:0000313" key="10">
    <source>
        <dbReference type="EMBL" id="ADX42729.1"/>
    </source>
</evidence>
<dbReference type="GO" id="GO:0005125">
    <property type="term" value="F:cytokine activity"/>
    <property type="evidence" value="ECO:0007669"/>
    <property type="project" value="TreeGrafter"/>
</dbReference>
<evidence type="ECO:0000256" key="7">
    <source>
        <dbReference type="ARBA" id="ARBA00023180"/>
    </source>
</evidence>
<evidence type="ECO:0000256" key="6">
    <source>
        <dbReference type="ARBA" id="ARBA00023157"/>
    </source>
</evidence>